<protein>
    <submittedName>
        <fullName evidence="2">Uncharacterized protein</fullName>
    </submittedName>
</protein>
<feature type="compositionally biased region" description="Basic and acidic residues" evidence="1">
    <location>
        <begin position="32"/>
        <end position="49"/>
    </location>
</feature>
<evidence type="ECO:0000313" key="3">
    <source>
        <dbReference type="Proteomes" id="UP000826656"/>
    </source>
</evidence>
<feature type="region of interest" description="Disordered" evidence="1">
    <location>
        <begin position="30"/>
        <end position="59"/>
    </location>
</feature>
<evidence type="ECO:0000313" key="2">
    <source>
        <dbReference type="EMBL" id="KAH0781021.1"/>
    </source>
</evidence>
<name>A0ABQ7WLA0_SOLTU</name>
<organism evidence="2 3">
    <name type="scientific">Solanum tuberosum</name>
    <name type="common">Potato</name>
    <dbReference type="NCBI Taxonomy" id="4113"/>
    <lineage>
        <taxon>Eukaryota</taxon>
        <taxon>Viridiplantae</taxon>
        <taxon>Streptophyta</taxon>
        <taxon>Embryophyta</taxon>
        <taxon>Tracheophyta</taxon>
        <taxon>Spermatophyta</taxon>
        <taxon>Magnoliopsida</taxon>
        <taxon>eudicotyledons</taxon>
        <taxon>Gunneridae</taxon>
        <taxon>Pentapetalae</taxon>
        <taxon>asterids</taxon>
        <taxon>lamiids</taxon>
        <taxon>Solanales</taxon>
        <taxon>Solanaceae</taxon>
        <taxon>Solanoideae</taxon>
        <taxon>Solaneae</taxon>
        <taxon>Solanum</taxon>
    </lineage>
</organism>
<proteinExistence type="predicted"/>
<accession>A0ABQ7WLA0</accession>
<evidence type="ECO:0000256" key="1">
    <source>
        <dbReference type="SAM" id="MobiDB-lite"/>
    </source>
</evidence>
<keyword evidence="3" id="KW-1185">Reference proteome</keyword>
<sequence length="59" mass="6905">MERYVKSTARLYCEMAVLNELEVATMKFQQNQHEESDSKSEVMDADFKKPVLRNNNGSY</sequence>
<reference evidence="2 3" key="1">
    <citation type="journal article" date="2021" name="bioRxiv">
        <title>Chromosome-scale and haplotype-resolved genome assembly of a tetraploid potato cultivar.</title>
        <authorList>
            <person name="Sun H."/>
            <person name="Jiao W.-B."/>
            <person name="Krause K."/>
            <person name="Campoy J.A."/>
            <person name="Goel M."/>
            <person name="Folz-Donahue K."/>
            <person name="Kukat C."/>
            <person name="Huettel B."/>
            <person name="Schneeberger K."/>
        </authorList>
    </citation>
    <scope>NUCLEOTIDE SEQUENCE [LARGE SCALE GENOMIC DNA]</scope>
    <source>
        <strain evidence="2">SolTubOtavaFocal</strain>
        <tissue evidence="2">Leaves</tissue>
    </source>
</reference>
<gene>
    <name evidence="2" type="ORF">KY290_000619</name>
</gene>
<dbReference type="EMBL" id="JAIVGD010000001">
    <property type="protein sequence ID" value="KAH0781021.1"/>
    <property type="molecule type" value="Genomic_DNA"/>
</dbReference>
<comment type="caution">
    <text evidence="2">The sequence shown here is derived from an EMBL/GenBank/DDBJ whole genome shotgun (WGS) entry which is preliminary data.</text>
</comment>
<dbReference type="Proteomes" id="UP000826656">
    <property type="component" value="Unassembled WGS sequence"/>
</dbReference>